<dbReference type="AlphaFoldDB" id="A0A2M3ZSJ0"/>
<protein>
    <submittedName>
        <fullName evidence="1">Putative secreted peptide</fullName>
    </submittedName>
</protein>
<organism evidence="1">
    <name type="scientific">Anopheles braziliensis</name>
    <dbReference type="NCBI Taxonomy" id="58242"/>
    <lineage>
        <taxon>Eukaryota</taxon>
        <taxon>Metazoa</taxon>
        <taxon>Ecdysozoa</taxon>
        <taxon>Arthropoda</taxon>
        <taxon>Hexapoda</taxon>
        <taxon>Insecta</taxon>
        <taxon>Pterygota</taxon>
        <taxon>Neoptera</taxon>
        <taxon>Endopterygota</taxon>
        <taxon>Diptera</taxon>
        <taxon>Nematocera</taxon>
        <taxon>Culicoidea</taxon>
        <taxon>Culicidae</taxon>
        <taxon>Anophelinae</taxon>
        <taxon>Anopheles</taxon>
    </lineage>
</organism>
<proteinExistence type="predicted"/>
<sequence>MLITSIRWWSSVRTSFATTTTTATIPDATVDCWMTTGMLHRKTVSHQRHQRPDGCTIHITNATTTSTTSVS</sequence>
<name>A0A2M3ZSJ0_9DIPT</name>
<evidence type="ECO:0000313" key="1">
    <source>
        <dbReference type="EMBL" id="MBW31534.1"/>
    </source>
</evidence>
<dbReference type="EMBL" id="GGFM01010783">
    <property type="protein sequence ID" value="MBW31534.1"/>
    <property type="molecule type" value="Transcribed_RNA"/>
</dbReference>
<reference evidence="1" key="1">
    <citation type="submission" date="2018-01" db="EMBL/GenBank/DDBJ databases">
        <title>An insight into the sialome of Amazonian anophelines.</title>
        <authorList>
            <person name="Ribeiro J.M."/>
            <person name="Scarpassa V."/>
            <person name="Calvo E."/>
        </authorList>
    </citation>
    <scope>NUCLEOTIDE SEQUENCE</scope>
    <source>
        <tissue evidence="1">Salivary glands</tissue>
    </source>
</reference>
<accession>A0A2M3ZSJ0</accession>